<name>A0ABP3HVD3_9CAUL</name>
<dbReference type="InterPro" id="IPR003754">
    <property type="entry name" value="4pyrrol_synth_uPrphyn_synth"/>
</dbReference>
<dbReference type="InterPro" id="IPR036108">
    <property type="entry name" value="4pyrrol_syn_uPrphyn_synt_sf"/>
</dbReference>
<organism evidence="3 4">
    <name type="scientific">Brevundimonas terrae</name>
    <dbReference type="NCBI Taxonomy" id="363631"/>
    <lineage>
        <taxon>Bacteria</taxon>
        <taxon>Pseudomonadati</taxon>
        <taxon>Pseudomonadota</taxon>
        <taxon>Alphaproteobacteria</taxon>
        <taxon>Caulobacterales</taxon>
        <taxon>Caulobacteraceae</taxon>
        <taxon>Brevundimonas</taxon>
    </lineage>
</organism>
<protein>
    <submittedName>
        <fullName evidence="3">Uroporphyrinogen-III synthase</fullName>
    </submittedName>
</protein>
<reference evidence="4" key="1">
    <citation type="journal article" date="2019" name="Int. J. Syst. Evol. Microbiol.">
        <title>The Global Catalogue of Microorganisms (GCM) 10K type strain sequencing project: providing services to taxonomists for standard genome sequencing and annotation.</title>
        <authorList>
            <consortium name="The Broad Institute Genomics Platform"/>
            <consortium name="The Broad Institute Genome Sequencing Center for Infectious Disease"/>
            <person name="Wu L."/>
            <person name="Ma J."/>
        </authorList>
    </citation>
    <scope>NUCLEOTIDE SEQUENCE [LARGE SCALE GENOMIC DNA]</scope>
    <source>
        <strain evidence="4">JCM 13476</strain>
    </source>
</reference>
<dbReference type="Gene3D" id="3.40.50.10090">
    <property type="match status" value="1"/>
</dbReference>
<dbReference type="CDD" id="cd06578">
    <property type="entry name" value="HemD"/>
    <property type="match status" value="1"/>
</dbReference>
<dbReference type="SUPFAM" id="SSF69618">
    <property type="entry name" value="HemD-like"/>
    <property type="match status" value="1"/>
</dbReference>
<feature type="region of interest" description="Disordered" evidence="1">
    <location>
        <begin position="199"/>
        <end position="228"/>
    </location>
</feature>
<comment type="caution">
    <text evidence="3">The sequence shown here is derived from an EMBL/GenBank/DDBJ whole genome shotgun (WGS) entry which is preliminary data.</text>
</comment>
<evidence type="ECO:0000313" key="4">
    <source>
        <dbReference type="Proteomes" id="UP001500791"/>
    </source>
</evidence>
<keyword evidence="4" id="KW-1185">Reference proteome</keyword>
<proteinExistence type="predicted"/>
<evidence type="ECO:0000259" key="2">
    <source>
        <dbReference type="Pfam" id="PF02602"/>
    </source>
</evidence>
<dbReference type="EMBL" id="BAAAEJ010000003">
    <property type="protein sequence ID" value="GAA0381523.1"/>
    <property type="molecule type" value="Genomic_DNA"/>
</dbReference>
<gene>
    <name evidence="3" type="ORF">GCM10009093_05630</name>
</gene>
<accession>A0ABP3HVD3</accession>
<dbReference type="RefSeq" id="WP_167175507.1">
    <property type="nucleotide sequence ID" value="NZ_BAAAEJ010000003.1"/>
</dbReference>
<dbReference type="Pfam" id="PF02602">
    <property type="entry name" value="HEM4"/>
    <property type="match status" value="1"/>
</dbReference>
<sequence length="228" mass="23933">MSLPPRVWITRTQPRADITARHVRDLGWEPVVAPLLEVRAITGAMTTAPSPGLVTAVALTSPNTIKAIGSDLLAYRHLPVFAVGDTTAEAARLAGLTDVRSAKGDIQALARLIARDIPTGTVFAPGAKEPAGDLPALLPAHRVIRLPVYETVDTGIEAPQDIAAILIHSPRAARLLRTRNLGQATLAVTISEAASTPLNGHFNGEIRTSPTPDEEGVLTTLGNSPSPV</sequence>
<dbReference type="Proteomes" id="UP001500791">
    <property type="component" value="Unassembled WGS sequence"/>
</dbReference>
<feature type="domain" description="Tetrapyrrole biosynthesis uroporphyrinogen III synthase" evidence="2">
    <location>
        <begin position="19"/>
        <end position="217"/>
    </location>
</feature>
<evidence type="ECO:0000256" key="1">
    <source>
        <dbReference type="SAM" id="MobiDB-lite"/>
    </source>
</evidence>
<evidence type="ECO:0000313" key="3">
    <source>
        <dbReference type="EMBL" id="GAA0381523.1"/>
    </source>
</evidence>